<evidence type="ECO:0000256" key="2">
    <source>
        <dbReference type="ARBA" id="ARBA00006577"/>
    </source>
</evidence>
<dbReference type="GO" id="GO:0006457">
    <property type="term" value="P:protein folding"/>
    <property type="evidence" value="ECO:0007669"/>
    <property type="project" value="InterPro"/>
</dbReference>
<sequence>MKKGTALMVLAAAAGLASCGQSGTPKANMKSDVDTLSYMVGVSNSQGLKDYVVGRLGVDTTYMADFVRGIKEGMKNTSAKEKAYMAGMQIGQQVSGDMYEAINNQLFAGDSTTTMSKENFLAGFIAAVEENSLVTADSASVYVRTKSEEIKTKALEAKYGEYKKENEEFLANNKSKDGIKVTESGLQYRIIKEGKGEIPTKTSRVKVHYKGTMIDGTEFDSSYERKEPTTFRADQVIKGWTEALTMMPVGSKWELYIPQELGYGSREAGKIKPFSTLIFEVELISIEK</sequence>
<dbReference type="EC" id="5.2.1.8" evidence="6"/>
<evidence type="ECO:0000313" key="8">
    <source>
        <dbReference type="EMBL" id="MBU3839293.1"/>
    </source>
</evidence>
<dbReference type="InterPro" id="IPR000774">
    <property type="entry name" value="PPIase_FKBP_N"/>
</dbReference>
<accession>A0A948X0A6</accession>
<dbReference type="Gene3D" id="3.10.50.40">
    <property type="match status" value="1"/>
</dbReference>
<reference evidence="8" key="2">
    <citation type="submission" date="2021-04" db="EMBL/GenBank/DDBJ databases">
        <authorList>
            <person name="Gilroy R."/>
        </authorList>
    </citation>
    <scope>NUCLEOTIDE SEQUENCE</scope>
    <source>
        <strain evidence="8">G4-2901</strain>
    </source>
</reference>
<dbReference type="Proteomes" id="UP000783796">
    <property type="component" value="Unassembled WGS sequence"/>
</dbReference>
<proteinExistence type="inferred from homology"/>
<evidence type="ECO:0000313" key="9">
    <source>
        <dbReference type="Proteomes" id="UP000783796"/>
    </source>
</evidence>
<organism evidence="8 9">
    <name type="scientific">Candidatus Phocaeicola faecigallinarum</name>
    <dbReference type="NCBI Taxonomy" id="2838732"/>
    <lineage>
        <taxon>Bacteria</taxon>
        <taxon>Pseudomonadati</taxon>
        <taxon>Bacteroidota</taxon>
        <taxon>Bacteroidia</taxon>
        <taxon>Bacteroidales</taxon>
        <taxon>Bacteroidaceae</taxon>
        <taxon>Phocaeicola</taxon>
    </lineage>
</organism>
<dbReference type="Gene3D" id="1.10.287.460">
    <property type="entry name" value="Peptidyl-prolyl cis-trans isomerase, FKBP-type, N-terminal domain"/>
    <property type="match status" value="1"/>
</dbReference>
<dbReference type="AlphaFoldDB" id="A0A948X0A6"/>
<dbReference type="InterPro" id="IPR001179">
    <property type="entry name" value="PPIase_FKBP_dom"/>
</dbReference>
<evidence type="ECO:0000256" key="3">
    <source>
        <dbReference type="ARBA" id="ARBA00023110"/>
    </source>
</evidence>
<evidence type="ECO:0000256" key="5">
    <source>
        <dbReference type="PROSITE-ProRule" id="PRU00277"/>
    </source>
</evidence>
<reference evidence="8" key="1">
    <citation type="journal article" date="2021" name="PeerJ">
        <title>Extensive microbial diversity within the chicken gut microbiome revealed by metagenomics and culture.</title>
        <authorList>
            <person name="Gilroy R."/>
            <person name="Ravi A."/>
            <person name="Getino M."/>
            <person name="Pursley I."/>
            <person name="Horton D.L."/>
            <person name="Alikhan N.F."/>
            <person name="Baker D."/>
            <person name="Gharbi K."/>
            <person name="Hall N."/>
            <person name="Watson M."/>
            <person name="Adriaenssens E.M."/>
            <person name="Foster-Nyarko E."/>
            <person name="Jarju S."/>
            <person name="Secka A."/>
            <person name="Antonio M."/>
            <person name="Oren A."/>
            <person name="Chaudhuri R.R."/>
            <person name="La Ragione R."/>
            <person name="Hildebrand F."/>
            <person name="Pallen M.J."/>
        </authorList>
    </citation>
    <scope>NUCLEOTIDE SEQUENCE</scope>
    <source>
        <strain evidence="8">G4-2901</strain>
    </source>
</reference>
<dbReference type="SUPFAM" id="SSF54534">
    <property type="entry name" value="FKBP-like"/>
    <property type="match status" value="1"/>
</dbReference>
<dbReference type="Pfam" id="PF00254">
    <property type="entry name" value="FKBP_C"/>
    <property type="match status" value="1"/>
</dbReference>
<evidence type="ECO:0000256" key="4">
    <source>
        <dbReference type="ARBA" id="ARBA00023235"/>
    </source>
</evidence>
<evidence type="ECO:0000256" key="1">
    <source>
        <dbReference type="ARBA" id="ARBA00000971"/>
    </source>
</evidence>
<gene>
    <name evidence="8" type="ORF">H9777_13500</name>
</gene>
<dbReference type="GO" id="GO:0003755">
    <property type="term" value="F:peptidyl-prolyl cis-trans isomerase activity"/>
    <property type="evidence" value="ECO:0007669"/>
    <property type="project" value="UniProtKB-UniRule"/>
</dbReference>
<feature type="domain" description="PPIase FKBP-type" evidence="7">
    <location>
        <begin position="202"/>
        <end position="287"/>
    </location>
</feature>
<dbReference type="EMBL" id="JAHLFW010000111">
    <property type="protein sequence ID" value="MBU3839293.1"/>
    <property type="molecule type" value="Genomic_DNA"/>
</dbReference>
<evidence type="ECO:0000259" key="7">
    <source>
        <dbReference type="PROSITE" id="PS50059"/>
    </source>
</evidence>
<dbReference type="PROSITE" id="PS50059">
    <property type="entry name" value="FKBP_PPIASE"/>
    <property type="match status" value="1"/>
</dbReference>
<dbReference type="InterPro" id="IPR036944">
    <property type="entry name" value="PPIase_FKBP_N_sf"/>
</dbReference>
<keyword evidence="4 5" id="KW-0413">Isomerase</keyword>
<dbReference type="PANTHER" id="PTHR43811:SF19">
    <property type="entry name" value="39 KDA FK506-BINDING NUCLEAR PROTEIN"/>
    <property type="match status" value="1"/>
</dbReference>
<name>A0A948X0A6_9BACT</name>
<comment type="caution">
    <text evidence="8">The sequence shown here is derived from an EMBL/GenBank/DDBJ whole genome shotgun (WGS) entry which is preliminary data.</text>
</comment>
<dbReference type="FunFam" id="3.10.50.40:FF:000006">
    <property type="entry name" value="Peptidyl-prolyl cis-trans isomerase"/>
    <property type="match status" value="1"/>
</dbReference>
<protein>
    <recommendedName>
        <fullName evidence="6">Peptidyl-prolyl cis-trans isomerase</fullName>
        <ecNumber evidence="6">5.2.1.8</ecNumber>
    </recommendedName>
</protein>
<evidence type="ECO:0000256" key="6">
    <source>
        <dbReference type="RuleBase" id="RU003915"/>
    </source>
</evidence>
<keyword evidence="3 5" id="KW-0697">Rotamase</keyword>
<dbReference type="PROSITE" id="PS51257">
    <property type="entry name" value="PROKAR_LIPOPROTEIN"/>
    <property type="match status" value="1"/>
</dbReference>
<comment type="similarity">
    <text evidence="2 6">Belongs to the FKBP-type PPIase family.</text>
</comment>
<dbReference type="PANTHER" id="PTHR43811">
    <property type="entry name" value="FKBP-TYPE PEPTIDYL-PROLYL CIS-TRANS ISOMERASE FKPA"/>
    <property type="match status" value="1"/>
</dbReference>
<dbReference type="Pfam" id="PF01346">
    <property type="entry name" value="FKBP_N"/>
    <property type="match status" value="1"/>
</dbReference>
<dbReference type="InterPro" id="IPR046357">
    <property type="entry name" value="PPIase_dom_sf"/>
</dbReference>
<comment type="catalytic activity">
    <reaction evidence="1 5 6">
        <text>[protein]-peptidylproline (omega=180) = [protein]-peptidylproline (omega=0)</text>
        <dbReference type="Rhea" id="RHEA:16237"/>
        <dbReference type="Rhea" id="RHEA-COMP:10747"/>
        <dbReference type="Rhea" id="RHEA-COMP:10748"/>
        <dbReference type="ChEBI" id="CHEBI:83833"/>
        <dbReference type="ChEBI" id="CHEBI:83834"/>
        <dbReference type="EC" id="5.2.1.8"/>
    </reaction>
</comment>